<evidence type="ECO:0000256" key="2">
    <source>
        <dbReference type="ARBA" id="ARBA00006926"/>
    </source>
</evidence>
<keyword evidence="9" id="KW-1185">Reference proteome</keyword>
<dbReference type="InterPro" id="IPR000889">
    <property type="entry name" value="Glutathione_peroxidase"/>
</dbReference>
<keyword evidence="3" id="KW-0964">Secreted</keyword>
<dbReference type="GO" id="GO:0005576">
    <property type="term" value="C:extracellular region"/>
    <property type="evidence" value="ECO:0007669"/>
    <property type="project" value="UniProtKB-SubCell"/>
</dbReference>
<proteinExistence type="inferred from homology"/>
<name>A0A7M5UTW0_9CNID</name>
<dbReference type="PIRSF" id="PIRSF000303">
    <property type="entry name" value="Glutathion_perox"/>
    <property type="match status" value="1"/>
</dbReference>
<comment type="subcellular location">
    <subcellularLocation>
        <location evidence="1">Secreted</location>
    </subcellularLocation>
</comment>
<dbReference type="AlphaFoldDB" id="A0A7M5UTW0"/>
<dbReference type="EnsemblMetazoa" id="CLYHEMT005737.1">
    <property type="protein sequence ID" value="CLYHEMP005737.1"/>
    <property type="gene ID" value="CLYHEMG005737"/>
</dbReference>
<dbReference type="Pfam" id="PF00255">
    <property type="entry name" value="GSHPx"/>
    <property type="match status" value="1"/>
</dbReference>
<dbReference type="PANTHER" id="PTHR11592:SF88">
    <property type="entry name" value="GLUTATHIONE PEROXIDASE-RELATED"/>
    <property type="match status" value="1"/>
</dbReference>
<evidence type="ECO:0000256" key="6">
    <source>
        <dbReference type="ARBA" id="ARBA00023002"/>
    </source>
</evidence>
<dbReference type="PROSITE" id="PS00763">
    <property type="entry name" value="GLUTATHIONE_PEROXID_2"/>
    <property type="match status" value="1"/>
</dbReference>
<evidence type="ECO:0000256" key="3">
    <source>
        <dbReference type="ARBA" id="ARBA00022525"/>
    </source>
</evidence>
<sequence length="141" mass="16012">MNELMDKYASKGLSILAFPCNQFGHQENCTNSEILSTLKYVRPGNGYVPKFDMFAKVEVNGSNTHPVFKFLKQHLPLPHDDQVSLMGNNAYIIWNPVERSDIAWNFEKFLVGKNGLPIKRYSKKFETMNIADDIEAALKAA</sequence>
<organism evidence="8 9">
    <name type="scientific">Clytia hemisphaerica</name>
    <dbReference type="NCBI Taxonomy" id="252671"/>
    <lineage>
        <taxon>Eukaryota</taxon>
        <taxon>Metazoa</taxon>
        <taxon>Cnidaria</taxon>
        <taxon>Hydrozoa</taxon>
        <taxon>Hydroidolina</taxon>
        <taxon>Leptothecata</taxon>
        <taxon>Obeliida</taxon>
        <taxon>Clytiidae</taxon>
        <taxon>Clytia</taxon>
    </lineage>
</organism>
<dbReference type="OrthoDB" id="446890at2759"/>
<protein>
    <recommendedName>
        <fullName evidence="7">Glutathione peroxidase</fullName>
    </recommendedName>
</protein>
<evidence type="ECO:0000313" key="9">
    <source>
        <dbReference type="Proteomes" id="UP000594262"/>
    </source>
</evidence>
<keyword evidence="4 7" id="KW-0575">Peroxidase</keyword>
<dbReference type="InterPro" id="IPR029760">
    <property type="entry name" value="GPX_CS"/>
</dbReference>
<evidence type="ECO:0000256" key="4">
    <source>
        <dbReference type="ARBA" id="ARBA00022559"/>
    </source>
</evidence>
<evidence type="ECO:0000313" key="8">
    <source>
        <dbReference type="EnsemblMetazoa" id="CLYHEMP005737.1"/>
    </source>
</evidence>
<accession>A0A7M5UTW0</accession>
<dbReference type="SUPFAM" id="SSF52833">
    <property type="entry name" value="Thioredoxin-like"/>
    <property type="match status" value="1"/>
</dbReference>
<dbReference type="InterPro" id="IPR036249">
    <property type="entry name" value="Thioredoxin-like_sf"/>
</dbReference>
<comment type="similarity">
    <text evidence="2 7">Belongs to the glutathione peroxidase family.</text>
</comment>
<dbReference type="PROSITE" id="PS51355">
    <property type="entry name" value="GLUTATHIONE_PEROXID_3"/>
    <property type="match status" value="1"/>
</dbReference>
<keyword evidence="6 7" id="KW-0560">Oxidoreductase</keyword>
<dbReference type="GO" id="GO:0004602">
    <property type="term" value="F:glutathione peroxidase activity"/>
    <property type="evidence" value="ECO:0007669"/>
    <property type="project" value="TreeGrafter"/>
</dbReference>
<dbReference type="GO" id="GO:0006979">
    <property type="term" value="P:response to oxidative stress"/>
    <property type="evidence" value="ECO:0007669"/>
    <property type="project" value="InterPro"/>
</dbReference>
<keyword evidence="5" id="KW-0732">Signal</keyword>
<evidence type="ECO:0000256" key="5">
    <source>
        <dbReference type="ARBA" id="ARBA00022729"/>
    </source>
</evidence>
<reference evidence="8" key="1">
    <citation type="submission" date="2021-01" db="UniProtKB">
        <authorList>
            <consortium name="EnsemblMetazoa"/>
        </authorList>
    </citation>
    <scope>IDENTIFICATION</scope>
</reference>
<dbReference type="Gene3D" id="3.40.30.10">
    <property type="entry name" value="Glutaredoxin"/>
    <property type="match status" value="1"/>
</dbReference>
<dbReference type="PANTHER" id="PTHR11592">
    <property type="entry name" value="GLUTATHIONE PEROXIDASE"/>
    <property type="match status" value="1"/>
</dbReference>
<dbReference type="Proteomes" id="UP000594262">
    <property type="component" value="Unplaced"/>
</dbReference>
<evidence type="ECO:0000256" key="7">
    <source>
        <dbReference type="RuleBase" id="RU000499"/>
    </source>
</evidence>
<dbReference type="PRINTS" id="PR01011">
    <property type="entry name" value="GLUTPROXDASE"/>
</dbReference>
<evidence type="ECO:0000256" key="1">
    <source>
        <dbReference type="ARBA" id="ARBA00004613"/>
    </source>
</evidence>